<feature type="transmembrane region" description="Helical" evidence="8">
    <location>
        <begin position="243"/>
        <end position="269"/>
    </location>
</feature>
<evidence type="ECO:0000256" key="2">
    <source>
        <dbReference type="ARBA" id="ARBA00009142"/>
    </source>
</evidence>
<feature type="transmembrane region" description="Helical" evidence="8">
    <location>
        <begin position="103"/>
        <end position="125"/>
    </location>
</feature>
<organism evidence="9 10">
    <name type="scientific">Salmonella diarizonae</name>
    <dbReference type="NCBI Taxonomy" id="59204"/>
    <lineage>
        <taxon>Bacteria</taxon>
        <taxon>Pseudomonadati</taxon>
        <taxon>Pseudomonadota</taxon>
        <taxon>Gammaproteobacteria</taxon>
        <taxon>Enterobacterales</taxon>
        <taxon>Enterobacteriaceae</taxon>
        <taxon>Salmonella</taxon>
    </lineage>
</organism>
<evidence type="ECO:0000313" key="9">
    <source>
        <dbReference type="EMBL" id="SUG57770.1"/>
    </source>
</evidence>
<feature type="transmembrane region" description="Helical" evidence="8">
    <location>
        <begin position="213"/>
        <end position="231"/>
    </location>
</feature>
<dbReference type="PANTHER" id="PTHR30269">
    <property type="entry name" value="TRANSMEMBRANE PROTEIN YFCA"/>
    <property type="match status" value="1"/>
</dbReference>
<keyword evidence="5 8" id="KW-0812">Transmembrane</keyword>
<keyword evidence="3" id="KW-0813">Transport</keyword>
<keyword evidence="7 8" id="KW-0472">Membrane</keyword>
<evidence type="ECO:0000256" key="8">
    <source>
        <dbReference type="RuleBase" id="RU363041"/>
    </source>
</evidence>
<reference evidence="9 10" key="1">
    <citation type="submission" date="2018-06" db="EMBL/GenBank/DDBJ databases">
        <authorList>
            <consortium name="Pathogen Informatics"/>
            <person name="Doyle S."/>
        </authorList>
    </citation>
    <scope>NUCLEOTIDE SEQUENCE [LARGE SCALE GENOMIC DNA]</scope>
    <source>
        <strain evidence="9 10">NCTC10060</strain>
    </source>
</reference>
<evidence type="ECO:0000313" key="10">
    <source>
        <dbReference type="Proteomes" id="UP000254633"/>
    </source>
</evidence>
<comment type="subcellular location">
    <subcellularLocation>
        <location evidence="8">Cell inner membrane</location>
        <topology evidence="8">Multi-pass membrane protein</topology>
    </subcellularLocation>
    <subcellularLocation>
        <location evidence="1">Cell membrane</location>
        <topology evidence="1">Multi-pass membrane protein</topology>
    </subcellularLocation>
</comment>
<accession>A0A379U5W7</accession>
<evidence type="ECO:0000256" key="4">
    <source>
        <dbReference type="ARBA" id="ARBA00022475"/>
    </source>
</evidence>
<evidence type="ECO:0000256" key="5">
    <source>
        <dbReference type="ARBA" id="ARBA00022692"/>
    </source>
</evidence>
<proteinExistence type="inferred from homology"/>
<dbReference type="InterPro" id="IPR052017">
    <property type="entry name" value="TSUP"/>
</dbReference>
<dbReference type="GO" id="GO:0005886">
    <property type="term" value="C:plasma membrane"/>
    <property type="evidence" value="ECO:0007669"/>
    <property type="project" value="UniProtKB-SubCell"/>
</dbReference>
<keyword evidence="8" id="KW-0997">Cell inner membrane</keyword>
<feature type="transmembrane region" description="Helical" evidence="8">
    <location>
        <begin position="289"/>
        <end position="307"/>
    </location>
</feature>
<dbReference type="InterPro" id="IPR002781">
    <property type="entry name" value="TM_pro_TauE-like"/>
</dbReference>
<evidence type="ECO:0000256" key="1">
    <source>
        <dbReference type="ARBA" id="ARBA00004651"/>
    </source>
</evidence>
<feature type="transmembrane region" description="Helical" evidence="8">
    <location>
        <begin position="137"/>
        <end position="156"/>
    </location>
</feature>
<keyword evidence="6 8" id="KW-1133">Transmembrane helix</keyword>
<sequence length="310" mass="33773">MVVFRLITSPVTSAVTLKIPVRKARSLTESSIFLSEQPVYSEAQHKDNFMIIRQKMMDTSFMNFSYFAIMFMVALLAGFINVVSGGGGFLSIGALLLSGLPPANALATNKIQSLGSSLTSGIYFLRRGHIKVQQHKYVFLAAFMGSALGTTLIQFIEPALLKKLLPVLIITVAVYFIFAPNLTEPKKKPPVSLFLFSLICGAGVGFYDGFLGAGAGSFYTLCYILLWGYSIDKAQIHSNFINLASNIASIVFFIFGGKMIWSLGLVMFVGQSLGARLGATVVLARGKKVIRPMIVIVSICISVKMLLDMY</sequence>
<evidence type="ECO:0000256" key="3">
    <source>
        <dbReference type="ARBA" id="ARBA00022448"/>
    </source>
</evidence>
<protein>
    <recommendedName>
        <fullName evidence="8">Probable membrane transporter protein</fullName>
    </recommendedName>
</protein>
<dbReference type="Proteomes" id="UP000254633">
    <property type="component" value="Unassembled WGS sequence"/>
</dbReference>
<feature type="transmembrane region" description="Helical" evidence="8">
    <location>
        <begin position="191"/>
        <end position="207"/>
    </location>
</feature>
<evidence type="ECO:0000256" key="6">
    <source>
        <dbReference type="ARBA" id="ARBA00022989"/>
    </source>
</evidence>
<dbReference type="PANTHER" id="PTHR30269:SF0">
    <property type="entry name" value="MEMBRANE TRANSPORTER PROTEIN YFCA-RELATED"/>
    <property type="match status" value="1"/>
</dbReference>
<evidence type="ECO:0000256" key="7">
    <source>
        <dbReference type="ARBA" id="ARBA00023136"/>
    </source>
</evidence>
<feature type="transmembrane region" description="Helical" evidence="8">
    <location>
        <begin position="64"/>
        <end position="97"/>
    </location>
</feature>
<comment type="similarity">
    <text evidence="2 8">Belongs to the 4-toluene sulfonate uptake permease (TSUP) (TC 2.A.102) family.</text>
</comment>
<gene>
    <name evidence="9" type="primary">yfcA_2</name>
    <name evidence="9" type="ORF">NCTC10060_05005</name>
</gene>
<keyword evidence="4 8" id="KW-1003">Cell membrane</keyword>
<dbReference type="EMBL" id="UGXH01000003">
    <property type="protein sequence ID" value="SUG57770.1"/>
    <property type="molecule type" value="Genomic_DNA"/>
</dbReference>
<dbReference type="AlphaFoldDB" id="A0A379U5W7"/>
<feature type="transmembrane region" description="Helical" evidence="8">
    <location>
        <begin position="162"/>
        <end position="179"/>
    </location>
</feature>
<dbReference type="Pfam" id="PF01925">
    <property type="entry name" value="TauE"/>
    <property type="match status" value="1"/>
</dbReference>
<name>A0A379U5W7_SALDZ</name>